<gene>
    <name evidence="2" type="ORF">C5E45_15535</name>
</gene>
<protein>
    <submittedName>
        <fullName evidence="2">Uncharacterized protein</fullName>
    </submittedName>
</protein>
<name>A0A2S6AQL0_9NOCA</name>
<keyword evidence="1" id="KW-1133">Transmembrane helix</keyword>
<sequence>MVTIRQTATEKGAGGPGLEGNKVCRIMNGNYASTPSTRPWIPKQLEISTAPTGYALRATPQGLGATNEVTTAVNGRYTVDRTLIEPINRPDGTVRWSLQTSDDTQTIGGYTVKTLPGIASLLKDPADKWKRDIGILVIGALIGWLGGALVEALVALRTP</sequence>
<accession>A0A2S6AQL0</accession>
<proteinExistence type="predicted"/>
<keyword evidence="1" id="KW-0472">Membrane</keyword>
<dbReference type="Proteomes" id="UP000239874">
    <property type="component" value="Unassembled WGS sequence"/>
</dbReference>
<reference evidence="2 3" key="1">
    <citation type="submission" date="2018-02" db="EMBL/GenBank/DDBJ databases">
        <title>8 Nocardia nova and 1 Nocardia cyriacigeorgica strain used for evolution to TMP-SMX.</title>
        <authorList>
            <person name="Mehta H."/>
            <person name="Weng J."/>
            <person name="Shamoo Y."/>
        </authorList>
    </citation>
    <scope>NUCLEOTIDE SEQUENCE [LARGE SCALE GENOMIC DNA]</scope>
    <source>
        <strain evidence="2 3">MDA3139</strain>
    </source>
</reference>
<keyword evidence="1" id="KW-0812">Transmembrane</keyword>
<comment type="caution">
    <text evidence="2">The sequence shown here is derived from an EMBL/GenBank/DDBJ whole genome shotgun (WGS) entry which is preliminary data.</text>
</comment>
<evidence type="ECO:0000256" key="1">
    <source>
        <dbReference type="SAM" id="Phobius"/>
    </source>
</evidence>
<feature type="transmembrane region" description="Helical" evidence="1">
    <location>
        <begin position="133"/>
        <end position="156"/>
    </location>
</feature>
<evidence type="ECO:0000313" key="3">
    <source>
        <dbReference type="Proteomes" id="UP000239874"/>
    </source>
</evidence>
<evidence type="ECO:0000313" key="2">
    <source>
        <dbReference type="EMBL" id="PPJ37525.1"/>
    </source>
</evidence>
<organism evidence="2 3">
    <name type="scientific">Nocardia nova</name>
    <dbReference type="NCBI Taxonomy" id="37330"/>
    <lineage>
        <taxon>Bacteria</taxon>
        <taxon>Bacillati</taxon>
        <taxon>Actinomycetota</taxon>
        <taxon>Actinomycetes</taxon>
        <taxon>Mycobacteriales</taxon>
        <taxon>Nocardiaceae</taxon>
        <taxon>Nocardia</taxon>
    </lineage>
</organism>
<dbReference type="EMBL" id="PSZC01000009">
    <property type="protein sequence ID" value="PPJ37525.1"/>
    <property type="molecule type" value="Genomic_DNA"/>
</dbReference>
<dbReference type="AlphaFoldDB" id="A0A2S6AQL0"/>